<gene>
    <name evidence="3" type="ORF">BDY21DRAFT_345533</name>
</gene>
<evidence type="ECO:0000256" key="2">
    <source>
        <dbReference type="PROSITE-ProRule" id="PRU00252"/>
    </source>
</evidence>
<evidence type="ECO:0000313" key="4">
    <source>
        <dbReference type="Proteomes" id="UP000799766"/>
    </source>
</evidence>
<dbReference type="EMBL" id="MU001681">
    <property type="protein sequence ID" value="KAF2457313.1"/>
    <property type="molecule type" value="Genomic_DNA"/>
</dbReference>
<proteinExistence type="predicted"/>
<keyword evidence="4" id="KW-1185">Reference proteome</keyword>
<dbReference type="Pfam" id="PF00436">
    <property type="entry name" value="SSB"/>
    <property type="match status" value="1"/>
</dbReference>
<sequence>MAASFSPLRAFRPVASAATSATRSFSSTTRASFARMTVIGRLAAEPELTETSTGRQIVRYALGTSFGSGENKKTSWFRVTNFDEPGARRDFLLSLPKGTLMCVEADANMHTFEDNQGEKRTILQLTQRTMEALSRPRPVVESSEEATS</sequence>
<reference evidence="3" key="1">
    <citation type="journal article" date="2020" name="Stud. Mycol.">
        <title>101 Dothideomycetes genomes: a test case for predicting lifestyles and emergence of pathogens.</title>
        <authorList>
            <person name="Haridas S."/>
            <person name="Albert R."/>
            <person name="Binder M."/>
            <person name="Bloem J."/>
            <person name="Labutti K."/>
            <person name="Salamov A."/>
            <person name="Andreopoulos B."/>
            <person name="Baker S."/>
            <person name="Barry K."/>
            <person name="Bills G."/>
            <person name="Bluhm B."/>
            <person name="Cannon C."/>
            <person name="Castanera R."/>
            <person name="Culley D."/>
            <person name="Daum C."/>
            <person name="Ezra D."/>
            <person name="Gonzalez J."/>
            <person name="Henrissat B."/>
            <person name="Kuo A."/>
            <person name="Liang C."/>
            <person name="Lipzen A."/>
            <person name="Lutzoni F."/>
            <person name="Magnuson J."/>
            <person name="Mondo S."/>
            <person name="Nolan M."/>
            <person name="Ohm R."/>
            <person name="Pangilinan J."/>
            <person name="Park H.-J."/>
            <person name="Ramirez L."/>
            <person name="Alfaro M."/>
            <person name="Sun H."/>
            <person name="Tritt A."/>
            <person name="Yoshinaga Y."/>
            <person name="Zwiers L.-H."/>
            <person name="Turgeon B."/>
            <person name="Goodwin S."/>
            <person name="Spatafora J."/>
            <person name="Crous P."/>
            <person name="Grigoriev I."/>
        </authorList>
    </citation>
    <scope>NUCLEOTIDE SEQUENCE</scope>
    <source>
        <strain evidence="3">ATCC 16933</strain>
    </source>
</reference>
<dbReference type="GO" id="GO:0003697">
    <property type="term" value="F:single-stranded DNA binding"/>
    <property type="evidence" value="ECO:0007669"/>
    <property type="project" value="InterPro"/>
</dbReference>
<organism evidence="3 4">
    <name type="scientific">Lineolata rhizophorae</name>
    <dbReference type="NCBI Taxonomy" id="578093"/>
    <lineage>
        <taxon>Eukaryota</taxon>
        <taxon>Fungi</taxon>
        <taxon>Dikarya</taxon>
        <taxon>Ascomycota</taxon>
        <taxon>Pezizomycotina</taxon>
        <taxon>Dothideomycetes</taxon>
        <taxon>Dothideomycetes incertae sedis</taxon>
        <taxon>Lineolatales</taxon>
        <taxon>Lineolataceae</taxon>
        <taxon>Lineolata</taxon>
    </lineage>
</organism>
<dbReference type="InterPro" id="IPR012340">
    <property type="entry name" value="NA-bd_OB-fold"/>
</dbReference>
<dbReference type="AlphaFoldDB" id="A0A6A6P1G5"/>
<dbReference type="OrthoDB" id="1078367at2759"/>
<protein>
    <submittedName>
        <fullName evidence="3">Putative ssDNA binding protein</fullName>
    </submittedName>
</protein>
<dbReference type="PROSITE" id="PS50935">
    <property type="entry name" value="SSB"/>
    <property type="match status" value="1"/>
</dbReference>
<dbReference type="Proteomes" id="UP000799766">
    <property type="component" value="Unassembled WGS sequence"/>
</dbReference>
<evidence type="ECO:0000313" key="3">
    <source>
        <dbReference type="EMBL" id="KAF2457313.1"/>
    </source>
</evidence>
<evidence type="ECO:0000256" key="1">
    <source>
        <dbReference type="ARBA" id="ARBA00023125"/>
    </source>
</evidence>
<dbReference type="SUPFAM" id="SSF50249">
    <property type="entry name" value="Nucleic acid-binding proteins"/>
    <property type="match status" value="1"/>
</dbReference>
<dbReference type="InterPro" id="IPR000424">
    <property type="entry name" value="Primosome_PriB/ssb"/>
</dbReference>
<dbReference type="CDD" id="cd04496">
    <property type="entry name" value="SSB_OBF"/>
    <property type="match status" value="1"/>
</dbReference>
<name>A0A6A6P1G5_9PEZI</name>
<accession>A0A6A6P1G5</accession>
<dbReference type="Gene3D" id="2.40.50.140">
    <property type="entry name" value="Nucleic acid-binding proteins"/>
    <property type="match status" value="1"/>
</dbReference>
<keyword evidence="1 2" id="KW-0238">DNA-binding</keyword>